<evidence type="ECO:0000313" key="3">
    <source>
        <dbReference type="EMBL" id="CAB4677441.1"/>
    </source>
</evidence>
<evidence type="ECO:0000313" key="2">
    <source>
        <dbReference type="EMBL" id="CAB4534621.1"/>
    </source>
</evidence>
<dbReference type="EMBL" id="CAEZWZ010000149">
    <property type="protein sequence ID" value="CAB4677441.1"/>
    <property type="molecule type" value="Genomic_DNA"/>
</dbReference>
<evidence type="ECO:0000313" key="5">
    <source>
        <dbReference type="EMBL" id="CAB4989765.1"/>
    </source>
</evidence>
<dbReference type="GO" id="GO:0045892">
    <property type="term" value="P:negative regulation of DNA-templated transcription"/>
    <property type="evidence" value="ECO:0007669"/>
    <property type="project" value="InterPro"/>
</dbReference>
<dbReference type="InterPro" id="IPR038099">
    <property type="entry name" value="BldD-like_C_sf"/>
</dbReference>
<dbReference type="EMBL" id="CAEZSM010000008">
    <property type="protein sequence ID" value="CAB4534621.1"/>
    <property type="molecule type" value="Genomic_DNA"/>
</dbReference>
<dbReference type="EMBL" id="CAFBOX010000009">
    <property type="protein sequence ID" value="CAB4989765.1"/>
    <property type="molecule type" value="Genomic_DNA"/>
</dbReference>
<dbReference type="GO" id="GO:0003677">
    <property type="term" value="F:DNA binding"/>
    <property type="evidence" value="ECO:0007669"/>
    <property type="project" value="InterPro"/>
</dbReference>
<feature type="domain" description="HTH cro/C1-type" evidence="1">
    <location>
        <begin position="19"/>
        <end position="75"/>
    </location>
</feature>
<dbReference type="Gene3D" id="1.10.10.1930">
    <property type="match status" value="1"/>
</dbReference>
<sequence>MTTTNLIIQPRIEEIAARLRELRTRKRLTLLDVERLTKGAIGSVVLGSYERGARALSVKKIIQLATFYEVPVDELISGHKNSRTPLEAKSTIDFQKARKRGESDLDIAVLAHFLTGLAHLRGDWNGQIISIRESDLRIIALICRQEIGYVRQWLSIEGLLIK</sequence>
<dbReference type="CDD" id="cd00093">
    <property type="entry name" value="HTH_XRE"/>
    <property type="match status" value="1"/>
</dbReference>
<accession>A0A6J6B6I7</accession>
<dbReference type="SMART" id="SM00530">
    <property type="entry name" value="HTH_XRE"/>
    <property type="match status" value="1"/>
</dbReference>
<evidence type="ECO:0000259" key="1">
    <source>
        <dbReference type="PROSITE" id="PS50943"/>
    </source>
</evidence>
<dbReference type="InterPro" id="IPR037664">
    <property type="entry name" value="BldD_C"/>
</dbReference>
<reference evidence="2" key="1">
    <citation type="submission" date="2020-05" db="EMBL/GenBank/DDBJ databases">
        <authorList>
            <person name="Chiriac C."/>
            <person name="Salcher M."/>
            <person name="Ghai R."/>
            <person name="Kavagutti S V."/>
        </authorList>
    </citation>
    <scope>NUCLEOTIDE SEQUENCE</scope>
</reference>
<dbReference type="InterPro" id="IPR010982">
    <property type="entry name" value="Lambda_DNA-bd_dom_sf"/>
</dbReference>
<evidence type="ECO:0000313" key="4">
    <source>
        <dbReference type="EMBL" id="CAB4816683.1"/>
    </source>
</evidence>
<dbReference type="InterPro" id="IPR001387">
    <property type="entry name" value="Cro/C1-type_HTH"/>
</dbReference>
<dbReference type="EMBL" id="CAFABD010000007">
    <property type="protein sequence ID" value="CAB4816683.1"/>
    <property type="molecule type" value="Genomic_DNA"/>
</dbReference>
<organism evidence="2">
    <name type="scientific">freshwater metagenome</name>
    <dbReference type="NCBI Taxonomy" id="449393"/>
    <lineage>
        <taxon>unclassified sequences</taxon>
        <taxon>metagenomes</taxon>
        <taxon>ecological metagenomes</taxon>
    </lineage>
</organism>
<name>A0A6J6B6I7_9ZZZZ</name>
<gene>
    <name evidence="2" type="ORF">UFOPK1438_00128</name>
    <name evidence="3" type="ORF">UFOPK2329_00872</name>
    <name evidence="4" type="ORF">UFOPK3166_00099</name>
    <name evidence="5" type="ORF">UFOPK4035_00120</name>
</gene>
<dbReference type="Gene3D" id="1.10.260.40">
    <property type="entry name" value="lambda repressor-like DNA-binding domains"/>
    <property type="match status" value="1"/>
</dbReference>
<dbReference type="SUPFAM" id="SSF47413">
    <property type="entry name" value="lambda repressor-like DNA-binding domains"/>
    <property type="match status" value="1"/>
</dbReference>
<dbReference type="AlphaFoldDB" id="A0A6J6B6I7"/>
<dbReference type="Pfam" id="PF21179">
    <property type="entry name" value="BldD-like_C"/>
    <property type="match status" value="1"/>
</dbReference>
<protein>
    <submittedName>
        <fullName evidence="2">Unannotated protein</fullName>
    </submittedName>
</protein>
<dbReference type="Pfam" id="PF01381">
    <property type="entry name" value="HTH_3"/>
    <property type="match status" value="1"/>
</dbReference>
<dbReference type="PROSITE" id="PS50943">
    <property type="entry name" value="HTH_CROC1"/>
    <property type="match status" value="1"/>
</dbReference>
<proteinExistence type="predicted"/>